<dbReference type="SUPFAM" id="SSF50475">
    <property type="entry name" value="FMN-binding split barrel"/>
    <property type="match status" value="1"/>
</dbReference>
<evidence type="ECO:0000259" key="2">
    <source>
        <dbReference type="Pfam" id="PF16242"/>
    </source>
</evidence>
<dbReference type="OrthoDB" id="1432662at2"/>
<gene>
    <name evidence="3" type="ORF">CGL56_12405</name>
</gene>
<evidence type="ECO:0000256" key="1">
    <source>
        <dbReference type="SAM" id="MobiDB-lite"/>
    </source>
</evidence>
<sequence>MRGRGCRDFSANSRHPRPRPDAEVARTAAVAPTFGLQKDTMGKTENLFSREAIEKIKKITGDVRTCMFCTNLGEKPFSSTPMATQQVEEDGSIWFYSAKDSDRNADLQRDSAAQLIYSSQNNEEYLSLFGEAVVLYDRQKAEELWSPLSKVWFQEGPLDPNLSLIHFKPREGYYWDTQHGKVVAFAKMAASVVVGKTMDDGVQGTIKP</sequence>
<name>A0A2G0CDD9_9BACT</name>
<keyword evidence="4" id="KW-1185">Reference proteome</keyword>
<evidence type="ECO:0000313" key="3">
    <source>
        <dbReference type="EMBL" id="PHK97989.1"/>
    </source>
</evidence>
<feature type="domain" description="General stress protein FMN-binding split barrel" evidence="2">
    <location>
        <begin position="51"/>
        <end position="199"/>
    </location>
</feature>
<dbReference type="InterPro" id="IPR012349">
    <property type="entry name" value="Split_barrel_FMN-bd"/>
</dbReference>
<accession>A0A2G0CDD9</accession>
<dbReference type="PANTHER" id="PTHR34818:SF1">
    <property type="entry name" value="PROTEIN BLI-3"/>
    <property type="match status" value="1"/>
</dbReference>
<proteinExistence type="predicted"/>
<protein>
    <submittedName>
        <fullName evidence="3">General stress protein</fullName>
    </submittedName>
</protein>
<dbReference type="AlphaFoldDB" id="A0A2G0CDD9"/>
<dbReference type="InterPro" id="IPR038725">
    <property type="entry name" value="YdaG_split_barrel_FMN-bd"/>
</dbReference>
<dbReference type="PANTHER" id="PTHR34818">
    <property type="entry name" value="PROTEIN BLI-3"/>
    <property type="match status" value="1"/>
</dbReference>
<comment type="caution">
    <text evidence="3">The sequence shown here is derived from an EMBL/GenBank/DDBJ whole genome shotgun (WGS) entry which is preliminary data.</text>
</comment>
<feature type="region of interest" description="Disordered" evidence="1">
    <location>
        <begin position="1"/>
        <end position="24"/>
    </location>
</feature>
<dbReference type="EMBL" id="PDLO01000005">
    <property type="protein sequence ID" value="PHK97989.1"/>
    <property type="molecule type" value="Genomic_DNA"/>
</dbReference>
<reference evidence="3 4" key="1">
    <citation type="submission" date="2017-10" db="EMBL/GenBank/DDBJ databases">
        <title>The draft genome sequence of Lewinella marina KCTC 32374.</title>
        <authorList>
            <person name="Wang K."/>
        </authorList>
    </citation>
    <scope>NUCLEOTIDE SEQUENCE [LARGE SCALE GENOMIC DNA]</scope>
    <source>
        <strain evidence="3 4">MKG-38</strain>
    </source>
</reference>
<dbReference type="Proteomes" id="UP000226437">
    <property type="component" value="Unassembled WGS sequence"/>
</dbReference>
<dbReference type="Gene3D" id="2.30.110.10">
    <property type="entry name" value="Electron Transport, Fmn-binding Protein, Chain A"/>
    <property type="match status" value="1"/>
</dbReference>
<dbReference type="InterPro" id="IPR052917">
    <property type="entry name" value="Stress-Dev_Protein"/>
</dbReference>
<evidence type="ECO:0000313" key="4">
    <source>
        <dbReference type="Proteomes" id="UP000226437"/>
    </source>
</evidence>
<dbReference type="Pfam" id="PF16242">
    <property type="entry name" value="Pyrid_ox_like"/>
    <property type="match status" value="1"/>
</dbReference>
<organism evidence="3 4">
    <name type="scientific">Neolewinella marina</name>
    <dbReference type="NCBI Taxonomy" id="438751"/>
    <lineage>
        <taxon>Bacteria</taxon>
        <taxon>Pseudomonadati</taxon>
        <taxon>Bacteroidota</taxon>
        <taxon>Saprospiria</taxon>
        <taxon>Saprospirales</taxon>
        <taxon>Lewinellaceae</taxon>
        <taxon>Neolewinella</taxon>
    </lineage>
</organism>